<accession>A0A8T0H8I1</accession>
<keyword evidence="3" id="KW-1185">Reference proteome</keyword>
<proteinExistence type="predicted"/>
<comment type="caution">
    <text evidence="2">The sequence shown here is derived from an EMBL/GenBank/DDBJ whole genome shotgun (WGS) entry which is preliminary data.</text>
</comment>
<organism evidence="2 3">
    <name type="scientific">Ceratodon purpureus</name>
    <name type="common">Fire moss</name>
    <name type="synonym">Dicranum purpureum</name>
    <dbReference type="NCBI Taxonomy" id="3225"/>
    <lineage>
        <taxon>Eukaryota</taxon>
        <taxon>Viridiplantae</taxon>
        <taxon>Streptophyta</taxon>
        <taxon>Embryophyta</taxon>
        <taxon>Bryophyta</taxon>
        <taxon>Bryophytina</taxon>
        <taxon>Bryopsida</taxon>
        <taxon>Dicranidae</taxon>
        <taxon>Pseudoditrichales</taxon>
        <taxon>Ditrichaceae</taxon>
        <taxon>Ceratodon</taxon>
    </lineage>
</organism>
<evidence type="ECO:0000313" key="2">
    <source>
        <dbReference type="EMBL" id="KAG0567115.1"/>
    </source>
</evidence>
<evidence type="ECO:0000313" key="3">
    <source>
        <dbReference type="Proteomes" id="UP000822688"/>
    </source>
</evidence>
<sequence length="54" mass="6002">MMDVLWSLIVSTSRLLLVMANRTPAPSLQEIGWKMTLSSDCLPSRHTSIQGEVT</sequence>
<dbReference type="AlphaFoldDB" id="A0A8T0H8I1"/>
<name>A0A8T0H8I1_CERPU</name>
<dbReference type="EMBL" id="CM026428">
    <property type="protein sequence ID" value="KAG0567115.1"/>
    <property type="molecule type" value="Genomic_DNA"/>
</dbReference>
<feature type="chain" id="PRO_5035766389" evidence="1">
    <location>
        <begin position="21"/>
        <end position="54"/>
    </location>
</feature>
<reference evidence="2" key="1">
    <citation type="submission" date="2020-06" db="EMBL/GenBank/DDBJ databases">
        <title>WGS assembly of Ceratodon purpureus strain R40.</title>
        <authorList>
            <person name="Carey S.B."/>
            <person name="Jenkins J."/>
            <person name="Shu S."/>
            <person name="Lovell J.T."/>
            <person name="Sreedasyam A."/>
            <person name="Maumus F."/>
            <person name="Tiley G.P."/>
            <person name="Fernandez-Pozo N."/>
            <person name="Barry K."/>
            <person name="Chen C."/>
            <person name="Wang M."/>
            <person name="Lipzen A."/>
            <person name="Daum C."/>
            <person name="Saski C.A."/>
            <person name="Payton A.C."/>
            <person name="Mcbreen J.C."/>
            <person name="Conrad R.E."/>
            <person name="Kollar L.M."/>
            <person name="Olsson S."/>
            <person name="Huttunen S."/>
            <person name="Landis J.B."/>
            <person name="Wickett N.J."/>
            <person name="Johnson M.G."/>
            <person name="Rensing S.A."/>
            <person name="Grimwood J."/>
            <person name="Schmutz J."/>
            <person name="Mcdaniel S.F."/>
        </authorList>
    </citation>
    <scope>NUCLEOTIDE SEQUENCE</scope>
    <source>
        <strain evidence="2">R40</strain>
    </source>
</reference>
<gene>
    <name evidence="2" type="ORF">KC19_7G111300</name>
</gene>
<keyword evidence="1" id="KW-0732">Signal</keyword>
<protein>
    <submittedName>
        <fullName evidence="2">Uncharacterized protein</fullName>
    </submittedName>
</protein>
<feature type="signal peptide" evidence="1">
    <location>
        <begin position="1"/>
        <end position="20"/>
    </location>
</feature>
<evidence type="ECO:0000256" key="1">
    <source>
        <dbReference type="SAM" id="SignalP"/>
    </source>
</evidence>
<dbReference type="Proteomes" id="UP000822688">
    <property type="component" value="Chromosome 7"/>
</dbReference>